<dbReference type="Gene3D" id="3.40.50.300">
    <property type="entry name" value="P-loop containing nucleotide triphosphate hydrolases"/>
    <property type="match status" value="1"/>
</dbReference>
<dbReference type="RefSeq" id="WP_395120401.1">
    <property type="nucleotide sequence ID" value="NZ_CP170721.1"/>
</dbReference>
<proteinExistence type="inferred from homology"/>
<accession>A0AB74UUT4</accession>
<name>A0AB74UUT4_9GAMM</name>
<dbReference type="GO" id="GO:0005829">
    <property type="term" value="C:cytosol"/>
    <property type="evidence" value="ECO:0007669"/>
    <property type="project" value="TreeGrafter"/>
</dbReference>
<feature type="binding site" evidence="8">
    <location>
        <begin position="17"/>
        <end position="22"/>
    </location>
    <ligand>
        <name>ATP</name>
        <dbReference type="ChEBI" id="CHEBI:30616"/>
    </ligand>
</feature>
<sequence length="230" mass="24030">MTDSRHAAVFIAGTDTGIGKTHASCTLLHALRDAGHRSCGMKPVASGCAATPDGLRNDDALALQAAGSDPALAYERINPVALRDPLSPHLAAAREHRQVTLAPMRAAFEQLRSEHQRVVVEGVGGWLVPLAPKLFASDIARQWQLPVILVVGLRLGCLNHAQLSARAIVADGCRLIGWIGNHIDPAMEAQAENLATLGELLPAPCLGVLPHGMPPAQAAGRLHAAVAALG</sequence>
<evidence type="ECO:0000256" key="4">
    <source>
        <dbReference type="ARBA" id="ARBA00022741"/>
    </source>
</evidence>
<keyword evidence="4 8" id="KW-0547">Nucleotide-binding</keyword>
<dbReference type="EMBL" id="CP170721">
    <property type="protein sequence ID" value="XIA18416.1"/>
    <property type="molecule type" value="Genomic_DNA"/>
</dbReference>
<dbReference type="PANTHER" id="PTHR43210:SF5">
    <property type="entry name" value="DETHIOBIOTIN SYNTHETASE"/>
    <property type="match status" value="1"/>
</dbReference>
<feature type="binding site" evidence="8">
    <location>
        <position position="21"/>
    </location>
    <ligand>
        <name>Mg(2+)</name>
        <dbReference type="ChEBI" id="CHEBI:18420"/>
    </ligand>
</feature>
<dbReference type="SUPFAM" id="SSF52540">
    <property type="entry name" value="P-loop containing nucleoside triphosphate hydrolases"/>
    <property type="match status" value="1"/>
</dbReference>
<keyword evidence="5 8" id="KW-0093">Biotin biosynthesis</keyword>
<dbReference type="PIRSF" id="PIRSF006755">
    <property type="entry name" value="DTB_synth"/>
    <property type="match status" value="1"/>
</dbReference>
<feature type="binding site" evidence="8">
    <location>
        <begin position="121"/>
        <end position="124"/>
    </location>
    <ligand>
        <name>ATP</name>
        <dbReference type="ChEBI" id="CHEBI:30616"/>
    </ligand>
</feature>
<evidence type="ECO:0000256" key="7">
    <source>
        <dbReference type="ARBA" id="ARBA00022842"/>
    </source>
</evidence>
<evidence type="ECO:0000256" key="6">
    <source>
        <dbReference type="ARBA" id="ARBA00022840"/>
    </source>
</evidence>
<gene>
    <name evidence="8 9" type="primary">bioD</name>
    <name evidence="9" type="ORF">ACFYG5_17965</name>
</gene>
<feature type="binding site" evidence="8">
    <location>
        <begin position="210"/>
        <end position="212"/>
    </location>
    <ligand>
        <name>ATP</name>
        <dbReference type="ChEBI" id="CHEBI:30616"/>
    </ligand>
</feature>
<dbReference type="GO" id="GO:0005524">
    <property type="term" value="F:ATP binding"/>
    <property type="evidence" value="ECO:0007669"/>
    <property type="project" value="UniProtKB-UniRule"/>
</dbReference>
<dbReference type="CDD" id="cd03109">
    <property type="entry name" value="DTBS"/>
    <property type="match status" value="1"/>
</dbReference>
<dbReference type="InterPro" id="IPR004472">
    <property type="entry name" value="DTB_synth_BioD"/>
</dbReference>
<dbReference type="NCBIfam" id="TIGR00347">
    <property type="entry name" value="bioD"/>
    <property type="match status" value="1"/>
</dbReference>
<dbReference type="EC" id="6.3.3.3" evidence="8"/>
<evidence type="ECO:0000256" key="2">
    <source>
        <dbReference type="ARBA" id="ARBA00022598"/>
    </source>
</evidence>
<protein>
    <recommendedName>
        <fullName evidence="8">ATP-dependent dethiobiotin synthetase BioD</fullName>
        <ecNumber evidence="8">6.3.3.3</ecNumber>
    </recommendedName>
    <alternativeName>
        <fullName evidence="8">DTB synthetase</fullName>
        <shortName evidence="8">DTBS</shortName>
    </alternativeName>
    <alternativeName>
        <fullName evidence="8">Dethiobiotin synthase</fullName>
    </alternativeName>
</protein>
<dbReference type="Pfam" id="PF13500">
    <property type="entry name" value="AAA_26"/>
    <property type="match status" value="1"/>
</dbReference>
<dbReference type="AlphaFoldDB" id="A0AB74UUT4"/>
<comment type="caution">
    <text evidence="8">Lacks conserved residue(s) required for the propagation of feature annotation.</text>
</comment>
<comment type="subcellular location">
    <subcellularLocation>
        <location evidence="8">Cytoplasm</location>
    </subcellularLocation>
</comment>
<evidence type="ECO:0000313" key="9">
    <source>
        <dbReference type="EMBL" id="XIA18416.1"/>
    </source>
</evidence>
<dbReference type="GO" id="GO:0009102">
    <property type="term" value="P:biotin biosynthetic process"/>
    <property type="evidence" value="ECO:0007669"/>
    <property type="project" value="UniProtKB-UniRule"/>
</dbReference>
<comment type="subunit">
    <text evidence="8">Homodimer.</text>
</comment>
<comment type="cofactor">
    <cofactor evidence="8">
        <name>Mg(2+)</name>
        <dbReference type="ChEBI" id="CHEBI:18420"/>
    </cofactor>
</comment>
<evidence type="ECO:0000256" key="3">
    <source>
        <dbReference type="ARBA" id="ARBA00022723"/>
    </source>
</evidence>
<dbReference type="PANTHER" id="PTHR43210">
    <property type="entry name" value="DETHIOBIOTIN SYNTHETASE"/>
    <property type="match status" value="1"/>
</dbReference>
<evidence type="ECO:0000256" key="1">
    <source>
        <dbReference type="ARBA" id="ARBA00022490"/>
    </source>
</evidence>
<dbReference type="GO" id="GO:0000287">
    <property type="term" value="F:magnesium ion binding"/>
    <property type="evidence" value="ECO:0007669"/>
    <property type="project" value="UniProtKB-UniRule"/>
</dbReference>
<dbReference type="InterPro" id="IPR027417">
    <property type="entry name" value="P-loop_NTPase"/>
</dbReference>
<feature type="active site" evidence="8">
    <location>
        <position position="42"/>
    </location>
</feature>
<dbReference type="HAMAP" id="MF_00336">
    <property type="entry name" value="BioD"/>
    <property type="match status" value="1"/>
</dbReference>
<dbReference type="GO" id="GO:0004141">
    <property type="term" value="F:dethiobiotin synthase activity"/>
    <property type="evidence" value="ECO:0007669"/>
    <property type="project" value="UniProtKB-UniRule"/>
</dbReference>
<dbReference type="GO" id="GO:0042803">
    <property type="term" value="F:protein homodimerization activity"/>
    <property type="evidence" value="ECO:0007669"/>
    <property type="project" value="UniProtKB-ARBA"/>
</dbReference>
<comment type="catalytic activity">
    <reaction evidence="8">
        <text>(7R,8S)-7,8-diammoniononanoate + CO2 + ATP = (4R,5S)-dethiobiotin + ADP + phosphate + 3 H(+)</text>
        <dbReference type="Rhea" id="RHEA:15805"/>
        <dbReference type="ChEBI" id="CHEBI:15378"/>
        <dbReference type="ChEBI" id="CHEBI:16526"/>
        <dbReference type="ChEBI" id="CHEBI:30616"/>
        <dbReference type="ChEBI" id="CHEBI:43474"/>
        <dbReference type="ChEBI" id="CHEBI:149469"/>
        <dbReference type="ChEBI" id="CHEBI:149473"/>
        <dbReference type="ChEBI" id="CHEBI:456216"/>
        <dbReference type="EC" id="6.3.3.3"/>
    </reaction>
</comment>
<evidence type="ECO:0000256" key="8">
    <source>
        <dbReference type="HAMAP-Rule" id="MF_00336"/>
    </source>
</evidence>
<comment type="similarity">
    <text evidence="8">Belongs to the dethiobiotin synthetase family.</text>
</comment>
<keyword evidence="6 8" id="KW-0067">ATP-binding</keyword>
<feature type="binding site" evidence="8">
    <location>
        <position position="59"/>
    </location>
    <ligand>
        <name>ATP</name>
        <dbReference type="ChEBI" id="CHEBI:30616"/>
    </ligand>
</feature>
<keyword evidence="1 8" id="KW-0963">Cytoplasm</keyword>
<keyword evidence="2 8" id="KW-0436">Ligase</keyword>
<keyword evidence="7 8" id="KW-0460">Magnesium</keyword>
<comment type="pathway">
    <text evidence="8">Cofactor biosynthesis; biotin biosynthesis; biotin from 7,8-diaminononanoate: step 1/2.</text>
</comment>
<evidence type="ECO:0000256" key="5">
    <source>
        <dbReference type="ARBA" id="ARBA00022756"/>
    </source>
</evidence>
<organism evidence="9">
    <name type="scientific">Rhodanobacter sp. FW102-FHT14D07</name>
    <dbReference type="NCBI Taxonomy" id="3351462"/>
    <lineage>
        <taxon>Bacteria</taxon>
        <taxon>Pseudomonadati</taxon>
        <taxon>Pseudomonadota</taxon>
        <taxon>Gammaproteobacteria</taxon>
        <taxon>Lysobacterales</taxon>
        <taxon>Rhodanobacteraceae</taxon>
        <taxon>Rhodanobacter</taxon>
    </lineage>
</organism>
<feature type="binding site" evidence="8">
    <location>
        <position position="59"/>
    </location>
    <ligand>
        <name>Mg(2+)</name>
        <dbReference type="ChEBI" id="CHEBI:18420"/>
    </ligand>
</feature>
<feature type="binding site" evidence="8">
    <location>
        <begin position="181"/>
        <end position="182"/>
    </location>
    <ligand>
        <name>ATP</name>
        <dbReference type="ChEBI" id="CHEBI:30616"/>
    </ligand>
</feature>
<reference evidence="9" key="1">
    <citation type="submission" date="2024-10" db="EMBL/GenBank/DDBJ databases">
        <authorList>
            <person name="Lesea H.P."/>
            <person name="Kuehl J.V."/>
            <person name="Chandonia J.-M."/>
        </authorList>
    </citation>
    <scope>NUCLEOTIDE SEQUENCE</scope>
    <source>
        <strain evidence="9">FW102-FHT14D07</strain>
    </source>
</reference>
<dbReference type="FunFam" id="3.40.50.300:FF:000292">
    <property type="entry name" value="ATP-dependent dethiobiotin synthetase BioD"/>
    <property type="match status" value="1"/>
</dbReference>
<feature type="binding site" evidence="8">
    <location>
        <position position="46"/>
    </location>
    <ligand>
        <name>substrate</name>
    </ligand>
</feature>
<keyword evidence="3 8" id="KW-0479">Metal-binding</keyword>
<feature type="binding site" evidence="8">
    <location>
        <position position="121"/>
    </location>
    <ligand>
        <name>Mg(2+)</name>
        <dbReference type="ChEBI" id="CHEBI:18420"/>
    </ligand>
</feature>
<comment type="function">
    <text evidence="8">Catalyzes a mechanistically unusual reaction, the ATP-dependent insertion of CO2 between the N7 and N8 nitrogen atoms of 7,8-diaminopelargonic acid (DAPA, also called 7,8-diammoniononanoate) to form a ureido ring.</text>
</comment>